<evidence type="ECO:0000313" key="3">
    <source>
        <dbReference type="EMBL" id="MFB2835397.1"/>
    </source>
</evidence>
<accession>A0ABV4WKJ4</accession>
<dbReference type="Pfam" id="PF08681">
    <property type="entry name" value="TacA1"/>
    <property type="match status" value="1"/>
</dbReference>
<name>A0ABV4WKJ4_9CYAN</name>
<dbReference type="PANTHER" id="PTHR35401">
    <property type="entry name" value="COPG FAMILY HELIX-TURN-HELIX PROTEIN-RELATED-RELATED"/>
    <property type="match status" value="1"/>
</dbReference>
<dbReference type="Gene3D" id="1.20.5.780">
    <property type="entry name" value="Single helix bin"/>
    <property type="match status" value="1"/>
</dbReference>
<comment type="caution">
    <text evidence="3">The sequence shown here is derived from an EMBL/GenBank/DDBJ whole genome shotgun (WGS) entry which is preliminary data.</text>
</comment>
<evidence type="ECO:0000256" key="2">
    <source>
        <dbReference type="ARBA" id="ARBA00049988"/>
    </source>
</evidence>
<dbReference type="InterPro" id="IPR014795">
    <property type="entry name" value="TacA_1-like"/>
</dbReference>
<evidence type="ECO:0000313" key="4">
    <source>
        <dbReference type="Proteomes" id="UP001576780"/>
    </source>
</evidence>
<dbReference type="SUPFAM" id="SSF47598">
    <property type="entry name" value="Ribbon-helix-helix"/>
    <property type="match status" value="1"/>
</dbReference>
<dbReference type="PANTHER" id="PTHR35401:SF2">
    <property type="entry name" value="ABC-TYPE TRANSPORT SYSTEM"/>
    <property type="match status" value="1"/>
</dbReference>
<evidence type="ECO:0000256" key="1">
    <source>
        <dbReference type="ARBA" id="ARBA00022649"/>
    </source>
</evidence>
<dbReference type="Proteomes" id="UP001576780">
    <property type="component" value="Unassembled WGS sequence"/>
</dbReference>
<protein>
    <submittedName>
        <fullName evidence="3">DUF1778 domain-containing protein</fullName>
    </submittedName>
</protein>
<gene>
    <name evidence="3" type="ORF">ACE1CA_12770</name>
</gene>
<dbReference type="EMBL" id="JBHFNT010000107">
    <property type="protein sequence ID" value="MFB2835397.1"/>
    <property type="molecule type" value="Genomic_DNA"/>
</dbReference>
<dbReference type="RefSeq" id="WP_413277810.1">
    <property type="nucleotide sequence ID" value="NZ_JBHFNT010000107.1"/>
</dbReference>
<keyword evidence="1" id="KW-1277">Toxin-antitoxin system</keyword>
<comment type="similarity">
    <text evidence="2">Belongs to the TacA antitoxin family.</text>
</comment>
<organism evidence="3 4">
    <name type="scientific">Floridaenema evergladense BLCC-F167</name>
    <dbReference type="NCBI Taxonomy" id="3153639"/>
    <lineage>
        <taxon>Bacteria</taxon>
        <taxon>Bacillati</taxon>
        <taxon>Cyanobacteriota</taxon>
        <taxon>Cyanophyceae</taxon>
        <taxon>Oscillatoriophycideae</taxon>
        <taxon>Aerosakkonematales</taxon>
        <taxon>Aerosakkonemataceae</taxon>
        <taxon>Floridanema</taxon>
        <taxon>Floridanema evergladense</taxon>
    </lineage>
</organism>
<sequence>MPRTSRSQPSARLEARVSPEIKAIWQKAADLEGLTLTDFVIASVQAAASQVIEQHQTLKLNLEDSEAFVNALLNPPSPNEALKTAALRYKQVMENGTNDRTT</sequence>
<keyword evidence="4" id="KW-1185">Reference proteome</keyword>
<reference evidence="3 4" key="1">
    <citation type="submission" date="2024-09" db="EMBL/GenBank/DDBJ databases">
        <title>Floridaenema gen nov. (Aerosakkonemataceae, Aerosakkonematales ord. nov., Cyanobacteria) from benthic tropical and subtropical fresh waters, with the description of four new species.</title>
        <authorList>
            <person name="Moretto J.A."/>
            <person name="Berthold D.E."/>
            <person name="Lefler F.W."/>
            <person name="Huang I.-S."/>
            <person name="Laughinghouse H. IV."/>
        </authorList>
    </citation>
    <scope>NUCLEOTIDE SEQUENCE [LARGE SCALE GENOMIC DNA]</scope>
    <source>
        <strain evidence="3 4">BLCC-F167</strain>
    </source>
</reference>
<proteinExistence type="inferred from homology"/>
<dbReference type="InterPro" id="IPR010985">
    <property type="entry name" value="Ribbon_hlx_hlx"/>
</dbReference>